<feature type="coiled-coil region" evidence="1">
    <location>
        <begin position="71"/>
        <end position="124"/>
    </location>
</feature>
<dbReference type="EMBL" id="CP002548">
    <property type="protein sequence ID" value="AGL90359.1"/>
    <property type="molecule type" value="Genomic_DNA"/>
</dbReference>
<dbReference type="AlphaFoldDB" id="R4S0N6"/>
<proteinExistence type="predicted"/>
<dbReference type="RefSeq" id="WP_015637927.1">
    <property type="nucleotide sequence ID" value="NC_021236.1"/>
</dbReference>
<reference evidence="3 4" key="1">
    <citation type="journal article" date="2013" name="BMC Genomics">
        <title>Comparison of the complete genome sequence of two closely related isolates of 'Candidatus Phytoplasma australiense' reveals genome plasticity.</title>
        <authorList>
            <person name="Andersen M.T."/>
            <person name="Liefting L.W."/>
            <person name="Havukkala I."/>
            <person name="Beever R.E."/>
        </authorList>
    </citation>
    <scope>NUCLEOTIDE SEQUENCE [LARGE SCALE GENOMIC DNA]</scope>
    <source>
        <strain evidence="3 4">NZSb11</strain>
    </source>
</reference>
<evidence type="ECO:0000313" key="4">
    <source>
        <dbReference type="Proteomes" id="UP000013941"/>
    </source>
</evidence>
<organism evidence="3 4">
    <name type="scientific">Strawberry lethal yellows phytoplasma (CPA) str. NZSb11</name>
    <dbReference type="NCBI Taxonomy" id="980422"/>
    <lineage>
        <taxon>Bacteria</taxon>
        <taxon>Bacillati</taxon>
        <taxon>Mycoplasmatota</taxon>
        <taxon>Mollicutes</taxon>
        <taxon>Acholeplasmatales</taxon>
        <taxon>Acholeplasmataceae</taxon>
        <taxon>Candidatus Phytoplasma</taxon>
        <taxon>16SrXII (Stolbur group)</taxon>
    </lineage>
</organism>
<evidence type="ECO:0000313" key="3">
    <source>
        <dbReference type="EMBL" id="AGL90359.1"/>
    </source>
</evidence>
<sequence>MINKMKFVITKRNKIIIGVIFIITSLYLGLGFWISFKPIDWLSPYKTWARSSGKKLVTLVKDLEKNQSSTSKKTKNKIKSIENQLETIKHLVIERYKNQKPEEIKEIKELHTKLKTIIDEINKKDEINETNYKKIEDKSYEINSKIERLISSL</sequence>
<keyword evidence="4" id="KW-1185">Reference proteome</keyword>
<protein>
    <recommendedName>
        <fullName evidence="5">Immunodominant membrane protein</fullName>
    </recommendedName>
</protein>
<dbReference type="PATRIC" id="fig|980422.3.peg.408"/>
<keyword evidence="2" id="KW-0812">Transmembrane</keyword>
<gene>
    <name evidence="3" type="ORF">SLY_0439</name>
</gene>
<dbReference type="KEGG" id="nzs:SLY_0439"/>
<evidence type="ECO:0008006" key="5">
    <source>
        <dbReference type="Google" id="ProtNLM"/>
    </source>
</evidence>
<keyword evidence="2" id="KW-1133">Transmembrane helix</keyword>
<accession>R4S0N6</accession>
<name>R4S0N6_PHYAS</name>
<dbReference type="HOGENOM" id="CLU_1700636_0_0_14"/>
<keyword evidence="1" id="KW-0175">Coiled coil</keyword>
<evidence type="ECO:0000256" key="1">
    <source>
        <dbReference type="SAM" id="Coils"/>
    </source>
</evidence>
<evidence type="ECO:0000256" key="2">
    <source>
        <dbReference type="SAM" id="Phobius"/>
    </source>
</evidence>
<feature type="transmembrane region" description="Helical" evidence="2">
    <location>
        <begin position="15"/>
        <end position="36"/>
    </location>
</feature>
<dbReference type="Proteomes" id="UP000013941">
    <property type="component" value="Chromosome"/>
</dbReference>
<keyword evidence="2" id="KW-0472">Membrane</keyword>